<keyword evidence="2 8" id="KW-0813">Transport</keyword>
<reference evidence="13 14" key="1">
    <citation type="submission" date="2024-11" db="EMBL/GenBank/DDBJ databases">
        <title>The Natural Products Discovery Center: Release of the First 8490 Sequenced Strains for Exploring Actinobacteria Biosynthetic Diversity.</title>
        <authorList>
            <person name="Kalkreuter E."/>
            <person name="Kautsar S.A."/>
            <person name="Yang D."/>
            <person name="Bader C.D."/>
            <person name="Teijaro C.N."/>
            <person name="Fluegel L."/>
            <person name="Davis C.M."/>
            <person name="Simpson J.R."/>
            <person name="Lauterbach L."/>
            <person name="Steele A.D."/>
            <person name="Gui C."/>
            <person name="Meng S."/>
            <person name="Li G."/>
            <person name="Viehrig K."/>
            <person name="Ye F."/>
            <person name="Su P."/>
            <person name="Kiefer A.F."/>
            <person name="Nichols A."/>
            <person name="Cepeda A.J."/>
            <person name="Yan W."/>
            <person name="Fan B."/>
            <person name="Jiang Y."/>
            <person name="Adhikari A."/>
            <person name="Zheng C.-J."/>
            <person name="Schuster L."/>
            <person name="Cowan T.M."/>
            <person name="Smanski M.J."/>
            <person name="Chevrette M.G."/>
            <person name="De Carvalho L.P.S."/>
            <person name="Shen B."/>
        </authorList>
    </citation>
    <scope>NUCLEOTIDE SEQUENCE [LARGE SCALE GENOMIC DNA]</scope>
    <source>
        <strain evidence="13 14">NPDC078403</strain>
    </source>
</reference>
<evidence type="ECO:0000259" key="11">
    <source>
        <dbReference type="Pfam" id="PF00593"/>
    </source>
</evidence>
<dbReference type="PROSITE" id="PS52016">
    <property type="entry name" value="TONB_DEPENDENT_REC_3"/>
    <property type="match status" value="1"/>
</dbReference>
<gene>
    <name evidence="13" type="ORF">ACI2JU_19710</name>
</gene>
<keyword evidence="4 8" id="KW-0812">Transmembrane</keyword>
<keyword evidence="5 9" id="KW-0798">TonB box</keyword>
<feature type="domain" description="TonB-dependent receptor plug" evidence="12">
    <location>
        <begin position="49"/>
        <end position="153"/>
    </location>
</feature>
<evidence type="ECO:0000256" key="5">
    <source>
        <dbReference type="ARBA" id="ARBA00023077"/>
    </source>
</evidence>
<evidence type="ECO:0000256" key="4">
    <source>
        <dbReference type="ARBA" id="ARBA00022692"/>
    </source>
</evidence>
<feature type="chain" id="PRO_5046835043" evidence="10">
    <location>
        <begin position="23"/>
        <end position="707"/>
    </location>
</feature>
<dbReference type="PANTHER" id="PTHR30069:SF40">
    <property type="entry name" value="TONB-DEPENDENT RECEPTOR NMB0964-RELATED"/>
    <property type="match status" value="1"/>
</dbReference>
<dbReference type="InterPro" id="IPR037066">
    <property type="entry name" value="Plug_dom_sf"/>
</dbReference>
<organism evidence="13 14">
    <name type="scientific">Pseudoalteromonas rhizosphaerae</name>
    <dbReference type="NCBI Taxonomy" id="2518973"/>
    <lineage>
        <taxon>Bacteria</taxon>
        <taxon>Pseudomonadati</taxon>
        <taxon>Pseudomonadota</taxon>
        <taxon>Gammaproteobacteria</taxon>
        <taxon>Alteromonadales</taxon>
        <taxon>Pseudoalteromonadaceae</taxon>
        <taxon>Pseudoalteromonas</taxon>
    </lineage>
</organism>
<evidence type="ECO:0000256" key="6">
    <source>
        <dbReference type="ARBA" id="ARBA00023136"/>
    </source>
</evidence>
<comment type="subcellular location">
    <subcellularLocation>
        <location evidence="1 8">Cell outer membrane</location>
        <topology evidence="1 8">Multi-pass membrane protein</topology>
    </subcellularLocation>
</comment>
<evidence type="ECO:0000256" key="3">
    <source>
        <dbReference type="ARBA" id="ARBA00022452"/>
    </source>
</evidence>
<evidence type="ECO:0000256" key="8">
    <source>
        <dbReference type="PROSITE-ProRule" id="PRU01360"/>
    </source>
</evidence>
<accession>A0ABW8L2I9</accession>
<dbReference type="Gene3D" id="2.170.130.10">
    <property type="entry name" value="TonB-dependent receptor, plug domain"/>
    <property type="match status" value="1"/>
</dbReference>
<evidence type="ECO:0000256" key="9">
    <source>
        <dbReference type="RuleBase" id="RU003357"/>
    </source>
</evidence>
<keyword evidence="13" id="KW-0675">Receptor</keyword>
<dbReference type="SUPFAM" id="SSF56935">
    <property type="entry name" value="Porins"/>
    <property type="match status" value="1"/>
</dbReference>
<dbReference type="RefSeq" id="WP_404676279.1">
    <property type="nucleotide sequence ID" value="NZ_JBJDOT010000036.1"/>
</dbReference>
<dbReference type="Proteomes" id="UP001620262">
    <property type="component" value="Unassembled WGS sequence"/>
</dbReference>
<dbReference type="Pfam" id="PF07715">
    <property type="entry name" value="Plug"/>
    <property type="match status" value="1"/>
</dbReference>
<evidence type="ECO:0000256" key="2">
    <source>
        <dbReference type="ARBA" id="ARBA00022448"/>
    </source>
</evidence>
<keyword evidence="3 8" id="KW-1134">Transmembrane beta strand</keyword>
<feature type="domain" description="TonB-dependent receptor-like beta-barrel" evidence="11">
    <location>
        <begin position="222"/>
        <end position="676"/>
    </location>
</feature>
<evidence type="ECO:0000313" key="13">
    <source>
        <dbReference type="EMBL" id="MFK3866079.1"/>
    </source>
</evidence>
<evidence type="ECO:0000256" key="1">
    <source>
        <dbReference type="ARBA" id="ARBA00004571"/>
    </source>
</evidence>
<name>A0ABW8L2I9_9GAMM</name>
<proteinExistence type="inferred from homology"/>
<dbReference type="Pfam" id="PF00593">
    <property type="entry name" value="TonB_dep_Rec_b-barrel"/>
    <property type="match status" value="1"/>
</dbReference>
<dbReference type="PANTHER" id="PTHR30069">
    <property type="entry name" value="TONB-DEPENDENT OUTER MEMBRANE RECEPTOR"/>
    <property type="match status" value="1"/>
</dbReference>
<sequence>MKIKYSPLVLAVFTAISTHAMAAEKQIQKDESDLEKIVITASPLKRTVLESSTPVSILSGEELDQHQAATLGETLKNVPGVHSSYFGPVASSPIIRGLDGPRIKVVQNGLGASDASRVGPDHQVSTETSTATQIEVLRGPATLLYGSGAIGGVVNVVDNRLPIERQQGITGEVFAQYDNVADSKTTSTDLNAGTGDFAVHIDAYNRNTGDYKIPVPADINEHGGSTKLSNSAIDAHGYNLGAGWITDDTRVAFAYGSMDSEYGLPGEDGVFIKLKQDRYQGVVDWNNLDGFIKSVHWQNAYTDYQHSEIEGTEIGTTFKNESIESRLWAEHSAVYGWHGIMGLHYNKSDFEAIGEEAFTPPTKTDSLAAFLMEKKQTGALLWQLGTRVEQLTHKVNNQFFDELSNDNSISFADEDYTAVSGSAGVVWSINDKHSLAFNYAYSQRAPSASEIYAYGPHIGSGTYEVGGAFDVVNNSDGTYSVAQVAQSMDKEVSNNLDATYRYNADSWNASISIFQNQIDDYIYEDFSNLVLSDGEFITSQAYDQLQDTGAASDEETDGLPVVNFAQGDAKLYGFEAQVDWHLNEQWRLDVFSDYTRAKLDKGGNVPRIPPLRVGSSIHYEYGNWHTEVEVTRNSKQDKIAANETTTDGYTMLSAAANYYLDLGNVDMTLYLKADNLTDQEARVHSSYLKDEAPLPGRSFSIGVRARF</sequence>
<dbReference type="InterPro" id="IPR000531">
    <property type="entry name" value="Beta-barrel_TonB"/>
</dbReference>
<protein>
    <submittedName>
        <fullName evidence="13">TonB-dependent receptor</fullName>
    </submittedName>
</protein>
<dbReference type="EMBL" id="JBJDOT010000036">
    <property type="protein sequence ID" value="MFK3866079.1"/>
    <property type="molecule type" value="Genomic_DNA"/>
</dbReference>
<evidence type="ECO:0000313" key="14">
    <source>
        <dbReference type="Proteomes" id="UP001620262"/>
    </source>
</evidence>
<keyword evidence="10" id="KW-0732">Signal</keyword>
<dbReference type="InterPro" id="IPR039426">
    <property type="entry name" value="TonB-dep_rcpt-like"/>
</dbReference>
<keyword evidence="7 8" id="KW-0998">Cell outer membrane</keyword>
<comment type="caution">
    <text evidence="13">The sequence shown here is derived from an EMBL/GenBank/DDBJ whole genome shotgun (WGS) entry which is preliminary data.</text>
</comment>
<feature type="signal peptide" evidence="10">
    <location>
        <begin position="1"/>
        <end position="22"/>
    </location>
</feature>
<dbReference type="InterPro" id="IPR012910">
    <property type="entry name" value="Plug_dom"/>
</dbReference>
<comment type="similarity">
    <text evidence="8 9">Belongs to the TonB-dependent receptor family.</text>
</comment>
<evidence type="ECO:0000256" key="7">
    <source>
        <dbReference type="ARBA" id="ARBA00023237"/>
    </source>
</evidence>
<keyword evidence="6 8" id="KW-0472">Membrane</keyword>
<evidence type="ECO:0000256" key="10">
    <source>
        <dbReference type="SAM" id="SignalP"/>
    </source>
</evidence>
<dbReference type="InterPro" id="IPR036942">
    <property type="entry name" value="Beta-barrel_TonB_sf"/>
</dbReference>
<evidence type="ECO:0000259" key="12">
    <source>
        <dbReference type="Pfam" id="PF07715"/>
    </source>
</evidence>
<keyword evidence="14" id="KW-1185">Reference proteome</keyword>
<dbReference type="Gene3D" id="2.40.170.20">
    <property type="entry name" value="TonB-dependent receptor, beta-barrel domain"/>
    <property type="match status" value="1"/>
</dbReference>